<gene>
    <name evidence="2" type="ORF">SAMN05216232_0303</name>
</gene>
<reference evidence="2 3" key="1">
    <citation type="submission" date="2016-10" db="EMBL/GenBank/DDBJ databases">
        <authorList>
            <person name="Varghese N."/>
            <person name="Submissions S."/>
        </authorList>
    </citation>
    <scope>NUCLEOTIDE SEQUENCE [LARGE SCALE GENOMIC DNA]</scope>
    <source>
        <strain evidence="2 3">CGMCC 1.7734</strain>
    </source>
</reference>
<accession>A0A1H8Z6E3</accession>
<name>A0A1H8Z6E3_9BACI</name>
<keyword evidence="1" id="KW-0472">Membrane</keyword>
<evidence type="ECO:0000313" key="2">
    <source>
        <dbReference type="EMBL" id="SEP59903.1"/>
    </source>
</evidence>
<organism evidence="2 3">
    <name type="scientific">Virgibacillus subterraneus</name>
    <dbReference type="NCBI Taxonomy" id="621109"/>
    <lineage>
        <taxon>Bacteria</taxon>
        <taxon>Bacillati</taxon>
        <taxon>Bacillota</taxon>
        <taxon>Bacilli</taxon>
        <taxon>Bacillales</taxon>
        <taxon>Bacillaceae</taxon>
        <taxon>Virgibacillus</taxon>
    </lineage>
</organism>
<evidence type="ECO:0000256" key="1">
    <source>
        <dbReference type="SAM" id="Phobius"/>
    </source>
</evidence>
<keyword evidence="3" id="KW-1185">Reference proteome</keyword>
<keyword evidence="1" id="KW-0812">Transmembrane</keyword>
<comment type="caution">
    <text evidence="2">The sequence shown here is derived from an EMBL/GenBank/DDBJ whole genome shotgun (WGS) entry which is preliminary data.</text>
</comment>
<dbReference type="Proteomes" id="UP000198733">
    <property type="component" value="Unassembled WGS sequence"/>
</dbReference>
<keyword evidence="1" id="KW-1133">Transmembrane helix</keyword>
<evidence type="ECO:0000313" key="3">
    <source>
        <dbReference type="Proteomes" id="UP000198733"/>
    </source>
</evidence>
<protein>
    <recommendedName>
        <fullName evidence="4">Tn3 transposase DDE domain-containing protein</fullName>
    </recommendedName>
</protein>
<evidence type="ECO:0008006" key="4">
    <source>
        <dbReference type="Google" id="ProtNLM"/>
    </source>
</evidence>
<sequence>MSAKVLPYNNDTRSYQAIYSLFFGHTAFNVVCIIFFKNNTLCNYIRFSGQRSGNKISTILWKFKNTEVIAAMAGFHDGLAELTVYPKYGSG</sequence>
<feature type="transmembrane region" description="Helical" evidence="1">
    <location>
        <begin position="17"/>
        <end position="36"/>
    </location>
</feature>
<dbReference type="EMBL" id="FOEH01000001">
    <property type="protein sequence ID" value="SEP59903.1"/>
    <property type="molecule type" value="Genomic_DNA"/>
</dbReference>
<proteinExistence type="predicted"/>